<keyword evidence="3" id="KW-0813">Transport</keyword>
<dbReference type="Proteomes" id="UP000247612">
    <property type="component" value="Unassembled WGS sequence"/>
</dbReference>
<dbReference type="GO" id="GO:0042597">
    <property type="term" value="C:periplasmic space"/>
    <property type="evidence" value="ECO:0007669"/>
    <property type="project" value="UniProtKB-ARBA"/>
</dbReference>
<gene>
    <name evidence="7" type="ORF">DES51_10249</name>
</gene>
<dbReference type="InterPro" id="IPR030678">
    <property type="entry name" value="Peptide/Ni-bd"/>
</dbReference>
<sequence>MNKLLKSLGAVMLALSLTACGGNDTPSDNNDSEYKDTILWGISNDQDSLDPATNVSNNVVLPQIYSTLIKIDQNGAIAPDLATEWSVGEDGLTWTFNLREDVKFQNGKQLTSADVVATFDRLLNEDDPYRYTSEYTSFVESVTAPDEYTVVVKTKTPYGAFEAKMASVATGILDSDYIEQYGHDLGKTPESVNGSGPYKVTDWSMGEQMVFEAFDDYFGGKPKTKNIIMQVIPEQNSRAIAVETGQMDIVSGLAPDDVVRFNNGEVDGVTVSMNASNGMHLFQFNCAGVLQDVKLRQAISYGIDRQTIVDTLYAAIGETPALAPVTPNVVGYSELGMIEYDPERAKELLKEAGYEDGLTINVMTTAVYNKGIEMAEIISEQLKQIGITVNIETVEKAVFTASWGVTPDQFKWDMFIMGAGGSSDVGNALTRVWHTEEGGKNVNNYGWYSNKEVDALLDEGAVTTDSEARKEIYKKAMQIIWEDDPVGVFMNYRNNIYGLSTKVEGFHVNPGNTPDMMNFTCKK</sequence>
<protein>
    <submittedName>
        <fullName evidence="7">Peptide/nickel transport system substrate-binding protein</fullName>
    </submittedName>
</protein>
<dbReference type="GO" id="GO:1904680">
    <property type="term" value="F:peptide transmembrane transporter activity"/>
    <property type="evidence" value="ECO:0007669"/>
    <property type="project" value="TreeGrafter"/>
</dbReference>
<feature type="chain" id="PRO_5038851419" evidence="5">
    <location>
        <begin position="22"/>
        <end position="523"/>
    </location>
</feature>
<name>A0A318KSY6_9FIRM</name>
<dbReference type="InterPro" id="IPR000914">
    <property type="entry name" value="SBP_5_dom"/>
</dbReference>
<comment type="subcellular location">
    <subcellularLocation>
        <location evidence="1">Cell membrane</location>
        <topology evidence="1">Lipid-anchor</topology>
    </subcellularLocation>
</comment>
<dbReference type="PANTHER" id="PTHR30290">
    <property type="entry name" value="PERIPLASMIC BINDING COMPONENT OF ABC TRANSPORTER"/>
    <property type="match status" value="1"/>
</dbReference>
<comment type="similarity">
    <text evidence="2">Belongs to the bacterial solute-binding protein 5 family.</text>
</comment>
<dbReference type="EMBL" id="QJKH01000002">
    <property type="protein sequence ID" value="PXX80931.1"/>
    <property type="molecule type" value="Genomic_DNA"/>
</dbReference>
<feature type="domain" description="Solute-binding protein family 5" evidence="6">
    <location>
        <begin position="77"/>
        <end position="434"/>
    </location>
</feature>
<proteinExistence type="inferred from homology"/>
<evidence type="ECO:0000256" key="2">
    <source>
        <dbReference type="ARBA" id="ARBA00005695"/>
    </source>
</evidence>
<dbReference type="STRING" id="1034346.GCA_000313565_02513"/>
<evidence type="ECO:0000256" key="4">
    <source>
        <dbReference type="ARBA" id="ARBA00022729"/>
    </source>
</evidence>
<dbReference type="Pfam" id="PF00496">
    <property type="entry name" value="SBP_bac_5"/>
    <property type="match status" value="1"/>
</dbReference>
<dbReference type="OrthoDB" id="9796817at2"/>
<dbReference type="Gene3D" id="3.90.76.10">
    <property type="entry name" value="Dipeptide-binding Protein, Domain 1"/>
    <property type="match status" value="1"/>
</dbReference>
<dbReference type="AlphaFoldDB" id="A0A318KSY6"/>
<dbReference type="SUPFAM" id="SSF53850">
    <property type="entry name" value="Periplasmic binding protein-like II"/>
    <property type="match status" value="1"/>
</dbReference>
<dbReference type="PROSITE" id="PS01040">
    <property type="entry name" value="SBP_BACTERIAL_5"/>
    <property type="match status" value="1"/>
</dbReference>
<evidence type="ECO:0000256" key="3">
    <source>
        <dbReference type="ARBA" id="ARBA00022448"/>
    </source>
</evidence>
<comment type="caution">
    <text evidence="7">The sequence shown here is derived from an EMBL/GenBank/DDBJ whole genome shotgun (WGS) entry which is preliminary data.</text>
</comment>
<dbReference type="PROSITE" id="PS51257">
    <property type="entry name" value="PROKAR_LIPOPROTEIN"/>
    <property type="match status" value="1"/>
</dbReference>
<accession>A0A318KSY6</accession>
<dbReference type="PANTHER" id="PTHR30290:SF9">
    <property type="entry name" value="OLIGOPEPTIDE-BINDING PROTEIN APPA"/>
    <property type="match status" value="1"/>
</dbReference>
<feature type="signal peptide" evidence="5">
    <location>
        <begin position="1"/>
        <end position="21"/>
    </location>
</feature>
<dbReference type="InterPro" id="IPR039424">
    <property type="entry name" value="SBP_5"/>
</dbReference>
<reference evidence="7 8" key="1">
    <citation type="submission" date="2018-05" db="EMBL/GenBank/DDBJ databases">
        <title>Genomic Encyclopedia of Type Strains, Phase IV (KMG-IV): sequencing the most valuable type-strain genomes for metagenomic binning, comparative biology and taxonomic classification.</title>
        <authorList>
            <person name="Goeker M."/>
        </authorList>
    </citation>
    <scope>NUCLEOTIDE SEQUENCE [LARGE SCALE GENOMIC DNA]</scope>
    <source>
        <strain evidence="7 8">JC118</strain>
    </source>
</reference>
<dbReference type="RefSeq" id="WP_022938800.1">
    <property type="nucleotide sequence ID" value="NZ_CABKRQ010000006.1"/>
</dbReference>
<dbReference type="InterPro" id="IPR023765">
    <property type="entry name" value="SBP_5_CS"/>
</dbReference>
<organism evidence="7 8">
    <name type="scientific">Dielma fastidiosa</name>
    <dbReference type="NCBI Taxonomy" id="1034346"/>
    <lineage>
        <taxon>Bacteria</taxon>
        <taxon>Bacillati</taxon>
        <taxon>Bacillota</taxon>
        <taxon>Erysipelotrichia</taxon>
        <taxon>Erysipelotrichales</taxon>
        <taxon>Erysipelotrichaceae</taxon>
        <taxon>Dielma</taxon>
    </lineage>
</organism>
<evidence type="ECO:0000313" key="7">
    <source>
        <dbReference type="EMBL" id="PXX80931.1"/>
    </source>
</evidence>
<evidence type="ECO:0000256" key="5">
    <source>
        <dbReference type="SAM" id="SignalP"/>
    </source>
</evidence>
<evidence type="ECO:0000259" key="6">
    <source>
        <dbReference type="Pfam" id="PF00496"/>
    </source>
</evidence>
<dbReference type="Gene3D" id="3.10.105.10">
    <property type="entry name" value="Dipeptide-binding Protein, Domain 3"/>
    <property type="match status" value="1"/>
</dbReference>
<keyword evidence="4 5" id="KW-0732">Signal</keyword>
<dbReference type="Gene3D" id="3.40.190.10">
    <property type="entry name" value="Periplasmic binding protein-like II"/>
    <property type="match status" value="1"/>
</dbReference>
<evidence type="ECO:0000256" key="1">
    <source>
        <dbReference type="ARBA" id="ARBA00004193"/>
    </source>
</evidence>
<dbReference type="CDD" id="cd00995">
    <property type="entry name" value="PBP2_NikA_DppA_OppA_like"/>
    <property type="match status" value="1"/>
</dbReference>
<evidence type="ECO:0000313" key="8">
    <source>
        <dbReference type="Proteomes" id="UP000247612"/>
    </source>
</evidence>
<dbReference type="PIRSF" id="PIRSF002741">
    <property type="entry name" value="MppA"/>
    <property type="match status" value="1"/>
</dbReference>
<dbReference type="GO" id="GO:0015833">
    <property type="term" value="P:peptide transport"/>
    <property type="evidence" value="ECO:0007669"/>
    <property type="project" value="TreeGrafter"/>
</dbReference>
<dbReference type="GO" id="GO:0043190">
    <property type="term" value="C:ATP-binding cassette (ABC) transporter complex"/>
    <property type="evidence" value="ECO:0007669"/>
    <property type="project" value="InterPro"/>
</dbReference>
<keyword evidence="8" id="KW-1185">Reference proteome</keyword>